<dbReference type="SMART" id="SM00176">
    <property type="entry name" value="RAN"/>
    <property type="match status" value="1"/>
</dbReference>
<evidence type="ECO:0000256" key="1">
    <source>
        <dbReference type="ARBA" id="ARBA00006270"/>
    </source>
</evidence>
<dbReference type="PANTHER" id="PTHR47981">
    <property type="entry name" value="RAB FAMILY"/>
    <property type="match status" value="1"/>
</dbReference>
<evidence type="ECO:0000256" key="4">
    <source>
        <dbReference type="ARBA" id="ARBA00022927"/>
    </source>
</evidence>
<accession>A0A0E0JFV8</accession>
<dbReference type="PRINTS" id="PR00449">
    <property type="entry name" value="RASTRNSFRMNG"/>
</dbReference>
<dbReference type="PROSITE" id="PS51420">
    <property type="entry name" value="RHO"/>
    <property type="match status" value="1"/>
</dbReference>
<evidence type="ECO:0000256" key="10">
    <source>
        <dbReference type="SAM" id="MobiDB-lite"/>
    </source>
</evidence>
<dbReference type="GO" id="GO:0015031">
    <property type="term" value="P:protein transport"/>
    <property type="evidence" value="ECO:0007669"/>
    <property type="project" value="UniProtKB-KW"/>
</dbReference>
<dbReference type="AlphaFoldDB" id="A0A0E0JFV8"/>
<evidence type="ECO:0008006" key="13">
    <source>
        <dbReference type="Google" id="ProtNLM"/>
    </source>
</evidence>
<dbReference type="GO" id="GO:0005774">
    <property type="term" value="C:vacuolar membrane"/>
    <property type="evidence" value="ECO:0007669"/>
    <property type="project" value="TreeGrafter"/>
</dbReference>
<feature type="region of interest" description="Disordered" evidence="10">
    <location>
        <begin position="23"/>
        <end position="45"/>
    </location>
</feature>
<keyword evidence="6" id="KW-0472">Membrane</keyword>
<keyword evidence="4" id="KW-0653">Protein transport</keyword>
<keyword evidence="3" id="KW-0547">Nucleotide-binding</keyword>
<feature type="region of interest" description="Disordered" evidence="10">
    <location>
        <begin position="58"/>
        <end position="79"/>
    </location>
</feature>
<dbReference type="InterPro" id="IPR005225">
    <property type="entry name" value="Small_GTP-bd"/>
</dbReference>
<evidence type="ECO:0000313" key="12">
    <source>
        <dbReference type="Proteomes" id="UP000026962"/>
    </source>
</evidence>
<evidence type="ECO:0000313" key="11">
    <source>
        <dbReference type="EnsemblPlants" id="OPUNC01G07830.2"/>
    </source>
</evidence>
<dbReference type="Gramene" id="OPUNC01G07830.2">
    <property type="protein sequence ID" value="OPUNC01G07830.2"/>
    <property type="gene ID" value="OPUNC01G07830"/>
</dbReference>
<organism evidence="11">
    <name type="scientific">Oryza punctata</name>
    <name type="common">Red rice</name>
    <dbReference type="NCBI Taxonomy" id="4537"/>
    <lineage>
        <taxon>Eukaryota</taxon>
        <taxon>Viridiplantae</taxon>
        <taxon>Streptophyta</taxon>
        <taxon>Embryophyta</taxon>
        <taxon>Tracheophyta</taxon>
        <taxon>Spermatophyta</taxon>
        <taxon>Magnoliopsida</taxon>
        <taxon>Liliopsida</taxon>
        <taxon>Poales</taxon>
        <taxon>Poaceae</taxon>
        <taxon>BOP clade</taxon>
        <taxon>Oryzoideae</taxon>
        <taxon>Oryzeae</taxon>
        <taxon>Oryzinae</taxon>
        <taxon>Oryza</taxon>
    </lineage>
</organism>
<reference evidence="11" key="1">
    <citation type="submission" date="2015-04" db="UniProtKB">
        <authorList>
            <consortium name="EnsemblPlants"/>
        </authorList>
    </citation>
    <scope>IDENTIFICATION</scope>
</reference>
<keyword evidence="5" id="KW-0342">GTP-binding</keyword>
<evidence type="ECO:0000256" key="7">
    <source>
        <dbReference type="ARBA" id="ARBA00023288"/>
    </source>
</evidence>
<dbReference type="CDD" id="cd01862">
    <property type="entry name" value="Rab7"/>
    <property type="match status" value="1"/>
</dbReference>
<dbReference type="InterPro" id="IPR027417">
    <property type="entry name" value="P-loop_NTPase"/>
</dbReference>
<evidence type="ECO:0000256" key="6">
    <source>
        <dbReference type="ARBA" id="ARBA00023136"/>
    </source>
</evidence>
<dbReference type="SUPFAM" id="SSF52540">
    <property type="entry name" value="P-loop containing nucleoside triphosphate hydrolases"/>
    <property type="match status" value="1"/>
</dbReference>
<keyword evidence="7" id="KW-0449">Lipoprotein</keyword>
<proteinExistence type="inferred from homology"/>
<evidence type="ECO:0000256" key="8">
    <source>
        <dbReference type="ARBA" id="ARBA00023289"/>
    </source>
</evidence>
<evidence type="ECO:0000256" key="2">
    <source>
        <dbReference type="ARBA" id="ARBA00022448"/>
    </source>
</evidence>
<dbReference type="SMART" id="SM00175">
    <property type="entry name" value="RAB"/>
    <property type="match status" value="1"/>
</dbReference>
<dbReference type="GO" id="GO:0003924">
    <property type="term" value="F:GTPase activity"/>
    <property type="evidence" value="ECO:0007669"/>
    <property type="project" value="InterPro"/>
</dbReference>
<dbReference type="HOGENOM" id="CLU_938062_0_0_1"/>
<dbReference type="Pfam" id="PF00071">
    <property type="entry name" value="Ras"/>
    <property type="match status" value="1"/>
</dbReference>
<keyword evidence="2" id="KW-0813">Transport</keyword>
<evidence type="ECO:0000256" key="9">
    <source>
        <dbReference type="ARBA" id="ARBA00046278"/>
    </source>
</evidence>
<dbReference type="PANTHER" id="PTHR47981:SF20">
    <property type="entry name" value="RAS-RELATED PROTEIN RAB-7A"/>
    <property type="match status" value="1"/>
</dbReference>
<dbReference type="PROSITE" id="PS51419">
    <property type="entry name" value="RAB"/>
    <property type="match status" value="1"/>
</dbReference>
<dbReference type="Gene3D" id="3.40.50.300">
    <property type="entry name" value="P-loop containing nucleotide triphosphate hydrolases"/>
    <property type="match status" value="1"/>
</dbReference>
<evidence type="ECO:0000256" key="5">
    <source>
        <dbReference type="ARBA" id="ARBA00023134"/>
    </source>
</evidence>
<comment type="similarity">
    <text evidence="1">Belongs to the small GTPase superfamily. Rab family.</text>
</comment>
<dbReference type="FunFam" id="3.40.50.300:FF:000295">
    <property type="entry name" value="Ras-related protein Rab7"/>
    <property type="match status" value="1"/>
</dbReference>
<protein>
    <recommendedName>
        <fullName evidence="13">Ras-related protein Rab7</fullName>
    </recommendedName>
</protein>
<dbReference type="GO" id="GO:0005525">
    <property type="term" value="F:GTP binding"/>
    <property type="evidence" value="ECO:0007669"/>
    <property type="project" value="UniProtKB-KW"/>
</dbReference>
<dbReference type="PROSITE" id="PS51421">
    <property type="entry name" value="RAS"/>
    <property type="match status" value="1"/>
</dbReference>
<dbReference type="SMART" id="SM00174">
    <property type="entry name" value="RHO"/>
    <property type="match status" value="1"/>
</dbReference>
<dbReference type="InterPro" id="IPR001806">
    <property type="entry name" value="Small_GTPase"/>
</dbReference>
<keyword evidence="8" id="KW-0636">Prenylation</keyword>
<dbReference type="EnsemblPlants" id="OPUNC01G07830.2">
    <property type="protein sequence ID" value="OPUNC01G07830.2"/>
    <property type="gene ID" value="OPUNC01G07830"/>
</dbReference>
<comment type="subcellular location">
    <subcellularLocation>
        <location evidence="9">Endomembrane system</location>
        <topology evidence="9">Lipid-anchor</topology>
        <orientation evidence="9">Cytoplasmic side</orientation>
    </subcellularLocation>
</comment>
<dbReference type="GO" id="GO:0012505">
    <property type="term" value="C:endomembrane system"/>
    <property type="evidence" value="ECO:0007669"/>
    <property type="project" value="UniProtKB-SubCell"/>
</dbReference>
<dbReference type="Proteomes" id="UP000026962">
    <property type="component" value="Chromosome 1"/>
</dbReference>
<keyword evidence="12" id="KW-1185">Reference proteome</keyword>
<sequence length="297" mass="33471">MLYVWLIITSKRTLDEINPINKLARPSKHPLHPTNQPTNEQKIPPKKRLFFFLSTHKSHANPKANRPREAQRSTPSLCFSPDLLSSPPSRAADPSAASRSAPMASRRRMLLKVIILGDSGVGKTSLMNQYVNKKFSNQYKATIGADFLTKEVQIDDRLFTLQIWDTAGQERFQSLGVAFYRGADCCVLVYDVNVTKSFERLNSWREEFLIQASPSDPDNFPFVVLGNKIDVDGGNSRTVSEKKAKAWCASKGNIPYFETSAKEGFNVEAAFECIARNAIKNEPEEEISYLERSKHVL</sequence>
<reference evidence="11" key="2">
    <citation type="submission" date="2018-05" db="EMBL/GenBank/DDBJ databases">
        <title>OpunRS2 (Oryza punctata Reference Sequence Version 2).</title>
        <authorList>
            <person name="Zhang J."/>
            <person name="Kudrna D."/>
            <person name="Lee S."/>
            <person name="Talag J."/>
            <person name="Welchert J."/>
            <person name="Wing R.A."/>
        </authorList>
    </citation>
    <scope>NUCLEOTIDE SEQUENCE [LARGE SCALE GENOMIC DNA]</scope>
</reference>
<name>A0A0E0JFV8_ORYPU</name>
<evidence type="ECO:0000256" key="3">
    <source>
        <dbReference type="ARBA" id="ARBA00022741"/>
    </source>
</evidence>
<dbReference type="NCBIfam" id="TIGR00231">
    <property type="entry name" value="small_GTP"/>
    <property type="match status" value="1"/>
</dbReference>
<dbReference type="SMART" id="SM00173">
    <property type="entry name" value="RAS"/>
    <property type="match status" value="1"/>
</dbReference>